<dbReference type="EMBL" id="BAABDJ010000013">
    <property type="protein sequence ID" value="GAA4005515.1"/>
    <property type="molecule type" value="Genomic_DNA"/>
</dbReference>
<organism evidence="1 2">
    <name type="scientific">Hymenobacter fastidiosus</name>
    <dbReference type="NCBI Taxonomy" id="486264"/>
    <lineage>
        <taxon>Bacteria</taxon>
        <taxon>Pseudomonadati</taxon>
        <taxon>Bacteroidota</taxon>
        <taxon>Cytophagia</taxon>
        <taxon>Cytophagales</taxon>
        <taxon>Hymenobacteraceae</taxon>
        <taxon>Hymenobacter</taxon>
    </lineage>
</organism>
<proteinExistence type="predicted"/>
<gene>
    <name evidence="1" type="ORF">GCM10022408_16610</name>
</gene>
<sequence>MGAVPRTLVPKSWARQVFPSKEEVNPAAYMLCALDRLHQALRRREVFVATSERYGAPRAELLRGEAWGAARESVARALERVDSCRRFASCVVTS</sequence>
<keyword evidence="2" id="KW-1185">Reference proteome</keyword>
<dbReference type="Proteomes" id="UP001500567">
    <property type="component" value="Unassembled WGS sequence"/>
</dbReference>
<name>A0ABP7S1W2_9BACT</name>
<protein>
    <submittedName>
        <fullName evidence="1">Uncharacterized protein</fullName>
    </submittedName>
</protein>
<evidence type="ECO:0000313" key="1">
    <source>
        <dbReference type="EMBL" id="GAA4005515.1"/>
    </source>
</evidence>
<accession>A0ABP7S1W2</accession>
<reference evidence="2" key="1">
    <citation type="journal article" date="2019" name="Int. J. Syst. Evol. Microbiol.">
        <title>The Global Catalogue of Microorganisms (GCM) 10K type strain sequencing project: providing services to taxonomists for standard genome sequencing and annotation.</title>
        <authorList>
            <consortium name="The Broad Institute Genomics Platform"/>
            <consortium name="The Broad Institute Genome Sequencing Center for Infectious Disease"/>
            <person name="Wu L."/>
            <person name="Ma J."/>
        </authorList>
    </citation>
    <scope>NUCLEOTIDE SEQUENCE [LARGE SCALE GENOMIC DNA]</scope>
    <source>
        <strain evidence="2">JCM 17224</strain>
    </source>
</reference>
<evidence type="ECO:0000313" key="2">
    <source>
        <dbReference type="Proteomes" id="UP001500567"/>
    </source>
</evidence>
<comment type="caution">
    <text evidence="1">The sequence shown here is derived from an EMBL/GenBank/DDBJ whole genome shotgun (WGS) entry which is preliminary data.</text>
</comment>